<evidence type="ECO:0000256" key="1">
    <source>
        <dbReference type="ARBA" id="ARBA00004613"/>
    </source>
</evidence>
<dbReference type="InterPro" id="IPR012334">
    <property type="entry name" value="Pectin_lyas_fold"/>
</dbReference>
<sequence>MVRQLALACGLLAAVAVQAAPAEPAHPMVTEAPDASLLHKRATTCTFSGSEGASKVSKSKTDCSTIYLSALAVPSGTTLDLKDLNDGTHVIFEGETTFGYEEWEGPLVSVSGTDITVEGASGAVLNGDGSRWWDGEGSDGGKTKPKFFAAHDLTSSTIKSIYIENSPVQVFSIDGSTDLTMTDITIDNTDGDTDDLAANTDGFDIGESTDITITGATVYNQDDCVAINSGENIYFAAGVCSGGHGLSIGSVGGRDDNTVKNVTFYDVNVLKSQQAIRIKAIYGDTGSISDITYHEIAFSDATDYGIVVEQNYDDTSKTPTTGIPITDFTLETIIGTCADDDCTDIYIACGSGACSDWSWSGVSVTGGKVSTDCLNVPSGISCDL</sequence>
<feature type="signal peptide" evidence="15">
    <location>
        <begin position="1"/>
        <end position="19"/>
    </location>
</feature>
<dbReference type="InterPro" id="IPR050434">
    <property type="entry name" value="Glycosyl_hydrlase_28"/>
</dbReference>
<comment type="subcellular location">
    <subcellularLocation>
        <location evidence="1">Secreted</location>
    </subcellularLocation>
</comment>
<dbReference type="PANTHER" id="PTHR31884">
    <property type="entry name" value="POLYGALACTURONASE"/>
    <property type="match status" value="1"/>
</dbReference>
<dbReference type="AlphaFoldDB" id="A0A319AAN2"/>
<evidence type="ECO:0000256" key="6">
    <source>
        <dbReference type="ARBA" id="ARBA00022737"/>
    </source>
</evidence>
<dbReference type="PANTHER" id="PTHR31884:SF1">
    <property type="entry name" value="POLYGALACTURONASE"/>
    <property type="match status" value="1"/>
</dbReference>
<evidence type="ECO:0000256" key="7">
    <source>
        <dbReference type="ARBA" id="ARBA00022801"/>
    </source>
</evidence>
<gene>
    <name evidence="16" type="ORF">BP01DRAFT_403232</name>
</gene>
<evidence type="ECO:0000256" key="3">
    <source>
        <dbReference type="ARBA" id="ARBA00012736"/>
    </source>
</evidence>
<evidence type="ECO:0000256" key="4">
    <source>
        <dbReference type="ARBA" id="ARBA00022525"/>
    </source>
</evidence>
<dbReference type="InterPro" id="IPR006626">
    <property type="entry name" value="PbH1"/>
</dbReference>
<evidence type="ECO:0000256" key="12">
    <source>
        <dbReference type="ARBA" id="ARBA00034074"/>
    </source>
</evidence>
<dbReference type="GeneID" id="37079905"/>
<keyword evidence="5 15" id="KW-0732">Signal</keyword>
<dbReference type="SUPFAM" id="SSF51126">
    <property type="entry name" value="Pectin lyase-like"/>
    <property type="match status" value="1"/>
</dbReference>
<keyword evidence="4" id="KW-0964">Secreted</keyword>
<comment type="function">
    <text evidence="13">Involved in maceration and soft-rotting of plant tissue. Hydrolyzes the 1,4-alpha glycosidic bonds of de-esterified pectate in the smooth region of the plant cell wall.</text>
</comment>
<evidence type="ECO:0000256" key="5">
    <source>
        <dbReference type="ARBA" id="ARBA00022729"/>
    </source>
</evidence>
<evidence type="ECO:0000256" key="9">
    <source>
        <dbReference type="ARBA" id="ARBA00023157"/>
    </source>
</evidence>
<keyword evidence="8" id="KW-0865">Zymogen</keyword>
<dbReference type="GO" id="GO:0004650">
    <property type="term" value="F:polygalacturonase activity"/>
    <property type="evidence" value="ECO:0007669"/>
    <property type="project" value="UniProtKB-EC"/>
</dbReference>
<keyword evidence="7 14" id="KW-0378">Hydrolase</keyword>
<dbReference type="Pfam" id="PF00295">
    <property type="entry name" value="Glyco_hydro_28"/>
    <property type="match status" value="1"/>
</dbReference>
<evidence type="ECO:0000313" key="16">
    <source>
        <dbReference type="EMBL" id="PYH48698.1"/>
    </source>
</evidence>
<evidence type="ECO:0000256" key="13">
    <source>
        <dbReference type="ARBA" id="ARBA00037707"/>
    </source>
</evidence>
<dbReference type="OrthoDB" id="1546079at2759"/>
<evidence type="ECO:0000256" key="11">
    <source>
        <dbReference type="ARBA" id="ARBA00023316"/>
    </source>
</evidence>
<dbReference type="InterPro" id="IPR000743">
    <property type="entry name" value="Glyco_hydro_28"/>
</dbReference>
<dbReference type="GO" id="GO:0071555">
    <property type="term" value="P:cell wall organization"/>
    <property type="evidence" value="ECO:0007669"/>
    <property type="project" value="UniProtKB-KW"/>
</dbReference>
<keyword evidence="6" id="KW-0677">Repeat</keyword>
<organism evidence="16 17">
    <name type="scientific">Aspergillus saccharolyticus JOP 1030-1</name>
    <dbReference type="NCBI Taxonomy" id="1450539"/>
    <lineage>
        <taxon>Eukaryota</taxon>
        <taxon>Fungi</taxon>
        <taxon>Dikarya</taxon>
        <taxon>Ascomycota</taxon>
        <taxon>Pezizomycotina</taxon>
        <taxon>Eurotiomycetes</taxon>
        <taxon>Eurotiomycetidae</taxon>
        <taxon>Eurotiales</taxon>
        <taxon>Aspergillaceae</taxon>
        <taxon>Aspergillus</taxon>
        <taxon>Aspergillus subgen. Circumdati</taxon>
    </lineage>
</organism>
<keyword evidence="17" id="KW-1185">Reference proteome</keyword>
<dbReference type="GO" id="GO:0045490">
    <property type="term" value="P:pectin catabolic process"/>
    <property type="evidence" value="ECO:0007669"/>
    <property type="project" value="TreeGrafter"/>
</dbReference>
<dbReference type="FunFam" id="2.160.20.10:FF:000002">
    <property type="entry name" value="Endopolygalacturonase D"/>
    <property type="match status" value="1"/>
</dbReference>
<keyword evidence="11" id="KW-0961">Cell wall biogenesis/degradation</keyword>
<dbReference type="RefSeq" id="XP_025434680.1">
    <property type="nucleotide sequence ID" value="XM_025578676.1"/>
</dbReference>
<feature type="chain" id="PRO_5016345040" description="endo-polygalacturonase" evidence="15">
    <location>
        <begin position="20"/>
        <end position="384"/>
    </location>
</feature>
<protein>
    <recommendedName>
        <fullName evidence="3">endo-polygalacturonase</fullName>
        <ecNumber evidence="3">3.2.1.15</ecNumber>
    </recommendedName>
</protein>
<keyword evidence="10 14" id="KW-0326">Glycosidase</keyword>
<dbReference type="EMBL" id="KZ821220">
    <property type="protein sequence ID" value="PYH48698.1"/>
    <property type="molecule type" value="Genomic_DNA"/>
</dbReference>
<proteinExistence type="inferred from homology"/>
<dbReference type="Gene3D" id="2.160.20.10">
    <property type="entry name" value="Single-stranded right-handed beta-helix, Pectin lyase-like"/>
    <property type="match status" value="1"/>
</dbReference>
<keyword evidence="9" id="KW-1015">Disulfide bond</keyword>
<dbReference type="EC" id="3.2.1.15" evidence="3"/>
<dbReference type="InterPro" id="IPR011050">
    <property type="entry name" value="Pectin_lyase_fold/virulence"/>
</dbReference>
<dbReference type="Proteomes" id="UP000248349">
    <property type="component" value="Unassembled WGS sequence"/>
</dbReference>
<reference evidence="16 17" key="1">
    <citation type="submission" date="2016-12" db="EMBL/GenBank/DDBJ databases">
        <title>The genomes of Aspergillus section Nigri reveals drivers in fungal speciation.</title>
        <authorList>
            <consortium name="DOE Joint Genome Institute"/>
            <person name="Vesth T.C."/>
            <person name="Nybo J."/>
            <person name="Theobald S."/>
            <person name="Brandl J."/>
            <person name="Frisvad J.C."/>
            <person name="Nielsen K.F."/>
            <person name="Lyhne E.K."/>
            <person name="Kogle M.E."/>
            <person name="Kuo A."/>
            <person name="Riley R."/>
            <person name="Clum A."/>
            <person name="Nolan M."/>
            <person name="Lipzen A."/>
            <person name="Salamov A."/>
            <person name="Henrissat B."/>
            <person name="Wiebenga A."/>
            <person name="De Vries R.P."/>
            <person name="Grigoriev I.V."/>
            <person name="Mortensen U.H."/>
            <person name="Andersen M.R."/>
            <person name="Baker S.E."/>
        </authorList>
    </citation>
    <scope>NUCLEOTIDE SEQUENCE [LARGE SCALE GENOMIC DNA]</scope>
    <source>
        <strain evidence="16 17">JOP 1030-1</strain>
    </source>
</reference>
<dbReference type="GO" id="GO:0047911">
    <property type="term" value="F:galacturan 1,4-alpha-galacturonidase activity"/>
    <property type="evidence" value="ECO:0007669"/>
    <property type="project" value="UniProtKB-ARBA"/>
</dbReference>
<comment type="catalytic activity">
    <reaction evidence="12">
        <text>(1,4-alpha-D-galacturonosyl)n+m + H2O = (1,4-alpha-D-galacturonosyl)n + (1,4-alpha-D-galacturonosyl)m.</text>
        <dbReference type="EC" id="3.2.1.15"/>
    </reaction>
</comment>
<evidence type="ECO:0000256" key="15">
    <source>
        <dbReference type="SAM" id="SignalP"/>
    </source>
</evidence>
<evidence type="ECO:0000256" key="10">
    <source>
        <dbReference type="ARBA" id="ARBA00023295"/>
    </source>
</evidence>
<dbReference type="STRING" id="1450539.A0A319AAN2"/>
<evidence type="ECO:0000313" key="17">
    <source>
        <dbReference type="Proteomes" id="UP000248349"/>
    </source>
</evidence>
<accession>A0A319AAN2</accession>
<evidence type="ECO:0000256" key="2">
    <source>
        <dbReference type="ARBA" id="ARBA00008834"/>
    </source>
</evidence>
<dbReference type="SMART" id="SM00710">
    <property type="entry name" value="PbH1"/>
    <property type="match status" value="4"/>
</dbReference>
<name>A0A319AAN2_9EURO</name>
<comment type="similarity">
    <text evidence="2 14">Belongs to the glycosyl hydrolase 28 family.</text>
</comment>
<evidence type="ECO:0000256" key="8">
    <source>
        <dbReference type="ARBA" id="ARBA00023145"/>
    </source>
</evidence>
<evidence type="ECO:0000256" key="14">
    <source>
        <dbReference type="RuleBase" id="RU361169"/>
    </source>
</evidence>
<dbReference type="GO" id="GO:0005576">
    <property type="term" value="C:extracellular region"/>
    <property type="evidence" value="ECO:0007669"/>
    <property type="project" value="UniProtKB-SubCell"/>
</dbReference>